<dbReference type="InterPro" id="IPR036188">
    <property type="entry name" value="FAD/NAD-bd_sf"/>
</dbReference>
<accession>A0A6A6Q772</accession>
<reference evidence="6" key="1">
    <citation type="journal article" date="2020" name="Stud. Mycol.">
        <title>101 Dothideomycetes genomes: a test case for predicting lifestyles and emergence of pathogens.</title>
        <authorList>
            <person name="Haridas S."/>
            <person name="Albert R."/>
            <person name="Binder M."/>
            <person name="Bloem J."/>
            <person name="Labutti K."/>
            <person name="Salamov A."/>
            <person name="Andreopoulos B."/>
            <person name="Baker S."/>
            <person name="Barry K."/>
            <person name="Bills G."/>
            <person name="Bluhm B."/>
            <person name="Cannon C."/>
            <person name="Castanera R."/>
            <person name="Culley D."/>
            <person name="Daum C."/>
            <person name="Ezra D."/>
            <person name="Gonzalez J."/>
            <person name="Henrissat B."/>
            <person name="Kuo A."/>
            <person name="Liang C."/>
            <person name="Lipzen A."/>
            <person name="Lutzoni F."/>
            <person name="Magnuson J."/>
            <person name="Mondo S."/>
            <person name="Nolan M."/>
            <person name="Ohm R."/>
            <person name="Pangilinan J."/>
            <person name="Park H.-J."/>
            <person name="Ramirez L."/>
            <person name="Alfaro M."/>
            <person name="Sun H."/>
            <person name="Tritt A."/>
            <person name="Yoshinaga Y."/>
            <person name="Zwiers L.-H."/>
            <person name="Turgeon B."/>
            <person name="Goodwin S."/>
            <person name="Spatafora J."/>
            <person name="Crous P."/>
            <person name="Grigoriev I."/>
        </authorList>
    </citation>
    <scope>NUCLEOTIDE SEQUENCE</scope>
    <source>
        <strain evidence="6">CBS 113389</strain>
    </source>
</reference>
<feature type="binding site" evidence="3">
    <location>
        <position position="229"/>
    </location>
    <ligand>
        <name>FAD</name>
        <dbReference type="ChEBI" id="CHEBI:57692"/>
    </ligand>
</feature>
<evidence type="ECO:0000256" key="1">
    <source>
        <dbReference type="ARBA" id="ARBA00010790"/>
    </source>
</evidence>
<dbReference type="Pfam" id="PF00732">
    <property type="entry name" value="GMC_oxred_N"/>
    <property type="match status" value="1"/>
</dbReference>
<protein>
    <recommendedName>
        <fullName evidence="5">Glucose-methanol-choline oxidoreductase N-terminal domain-containing protein</fullName>
    </recommendedName>
</protein>
<organism evidence="6 7">
    <name type="scientific">Neohortaea acidophila</name>
    <dbReference type="NCBI Taxonomy" id="245834"/>
    <lineage>
        <taxon>Eukaryota</taxon>
        <taxon>Fungi</taxon>
        <taxon>Dikarya</taxon>
        <taxon>Ascomycota</taxon>
        <taxon>Pezizomycotina</taxon>
        <taxon>Dothideomycetes</taxon>
        <taxon>Dothideomycetidae</taxon>
        <taxon>Mycosphaerellales</taxon>
        <taxon>Teratosphaeriaceae</taxon>
        <taxon>Neohortaea</taxon>
    </lineage>
</organism>
<dbReference type="Gene3D" id="3.50.50.60">
    <property type="entry name" value="FAD/NAD(P)-binding domain"/>
    <property type="match status" value="1"/>
</dbReference>
<dbReference type="OrthoDB" id="269227at2759"/>
<dbReference type="PIRSF" id="PIRSF000137">
    <property type="entry name" value="Alcohol_oxidase"/>
    <property type="match status" value="1"/>
</dbReference>
<keyword evidence="7" id="KW-1185">Reference proteome</keyword>
<sequence>MLITTPPSSADYVVVGGMGHGGTVARLAAQSTGPKSRHPGHRGRAGSSRAPIDWNSFWSIYRRGSDIDWSYKSIPQKQLNNRVIPLSAGKVLSGATAINYGLWLRGPVADYARWAELVGDRAWSYESLLPYFRRLEKHHDPEADAEQHGFEGVMHTMSPSHSDPIRKFPLSTLQEDAWRELGTERIRDQNAGHPLGLAEIVENWRDGIRQPVSAILDLSNVRILLGTTVHRVVVDDVTGVKRATGVQLANGDIIQAKREVILSTGSYRTPQVLMLSGIGPASELQKHGIKIQVDSPEVGRNYHDHLTVSCYWRVCHPEQGVAVGHPLWAENKALEKEQPYDLLAYHQAPPEVIREALAASRVDGSSREMDRQQLEAPNRVHTETVVAYCPIAKMGAFPFDGTIITSSVLLMQPTSRGVITLASADPEAHPLIDCRFHTTASDRAIVRHGLRQMLRLMQGTKGGQAMVEPVDILAQGESHLRFDTSTDDDLDARARDAGEIWNHPAGTAAMGTVVDSKCRVVGVSGLRVVDASILPLPISSHYMVAIYTVGARVADFIADEA</sequence>
<dbReference type="InterPro" id="IPR012132">
    <property type="entry name" value="GMC_OxRdtase"/>
</dbReference>
<dbReference type="GO" id="GO:0016614">
    <property type="term" value="F:oxidoreductase activity, acting on CH-OH group of donors"/>
    <property type="evidence" value="ECO:0007669"/>
    <property type="project" value="InterPro"/>
</dbReference>
<dbReference type="RefSeq" id="XP_033594413.1">
    <property type="nucleotide sequence ID" value="XM_033738191.1"/>
</dbReference>
<dbReference type="EMBL" id="MU001631">
    <property type="protein sequence ID" value="KAF2487844.1"/>
    <property type="molecule type" value="Genomic_DNA"/>
</dbReference>
<name>A0A6A6Q772_9PEZI</name>
<feature type="compositionally biased region" description="Basic residues" evidence="4">
    <location>
        <begin position="35"/>
        <end position="44"/>
    </location>
</feature>
<comment type="similarity">
    <text evidence="1">Belongs to the GMC oxidoreductase family.</text>
</comment>
<dbReference type="PANTHER" id="PTHR11552">
    <property type="entry name" value="GLUCOSE-METHANOL-CHOLINE GMC OXIDOREDUCTASE"/>
    <property type="match status" value="1"/>
</dbReference>
<evidence type="ECO:0000256" key="3">
    <source>
        <dbReference type="PIRSR" id="PIRSR000137-2"/>
    </source>
</evidence>
<keyword evidence="3" id="KW-0274">FAD</keyword>
<dbReference type="SUPFAM" id="SSF54373">
    <property type="entry name" value="FAD-linked reductases, C-terminal domain"/>
    <property type="match status" value="1"/>
</dbReference>
<dbReference type="InterPro" id="IPR000172">
    <property type="entry name" value="GMC_OxRdtase_N"/>
</dbReference>
<evidence type="ECO:0000259" key="5">
    <source>
        <dbReference type="PROSITE" id="PS00624"/>
    </source>
</evidence>
<feature type="active site" description="Proton donor" evidence="2">
    <location>
        <position position="503"/>
    </location>
</feature>
<keyword evidence="3" id="KW-0285">Flavoprotein</keyword>
<feature type="active site" description="Proton acceptor" evidence="2">
    <location>
        <position position="541"/>
    </location>
</feature>
<dbReference type="GeneID" id="54479193"/>
<dbReference type="AlphaFoldDB" id="A0A6A6Q772"/>
<proteinExistence type="inferred from homology"/>
<feature type="domain" description="Glucose-methanol-choline oxidoreductase N-terminal" evidence="5">
    <location>
        <begin position="265"/>
        <end position="279"/>
    </location>
</feature>
<dbReference type="SUPFAM" id="SSF51905">
    <property type="entry name" value="FAD/NAD(P)-binding domain"/>
    <property type="match status" value="1"/>
</dbReference>
<evidence type="ECO:0000256" key="4">
    <source>
        <dbReference type="SAM" id="MobiDB-lite"/>
    </source>
</evidence>
<evidence type="ECO:0000313" key="7">
    <source>
        <dbReference type="Proteomes" id="UP000799767"/>
    </source>
</evidence>
<evidence type="ECO:0000256" key="2">
    <source>
        <dbReference type="PIRSR" id="PIRSR000137-1"/>
    </source>
</evidence>
<gene>
    <name evidence="6" type="ORF">BDY17DRAFT_350673</name>
</gene>
<dbReference type="PROSITE" id="PS00624">
    <property type="entry name" value="GMC_OXRED_2"/>
    <property type="match status" value="1"/>
</dbReference>
<dbReference type="Gene3D" id="3.30.560.10">
    <property type="entry name" value="Glucose Oxidase, domain 3"/>
    <property type="match status" value="1"/>
</dbReference>
<dbReference type="Pfam" id="PF05199">
    <property type="entry name" value="GMC_oxred_C"/>
    <property type="match status" value="1"/>
</dbReference>
<dbReference type="PANTHER" id="PTHR11552:SF123">
    <property type="entry name" value="GMC OXIDOREDUCTASE (AFU_ORTHOLOGUE AFUA_2G01770)-RELATED"/>
    <property type="match status" value="1"/>
</dbReference>
<dbReference type="Proteomes" id="UP000799767">
    <property type="component" value="Unassembled WGS sequence"/>
</dbReference>
<dbReference type="GO" id="GO:0050660">
    <property type="term" value="F:flavin adenine dinucleotide binding"/>
    <property type="evidence" value="ECO:0007669"/>
    <property type="project" value="InterPro"/>
</dbReference>
<evidence type="ECO:0000313" key="6">
    <source>
        <dbReference type="EMBL" id="KAF2487844.1"/>
    </source>
</evidence>
<feature type="binding site" evidence="3">
    <location>
        <position position="91"/>
    </location>
    <ligand>
        <name>FAD</name>
        <dbReference type="ChEBI" id="CHEBI:57692"/>
    </ligand>
</feature>
<dbReference type="InterPro" id="IPR007867">
    <property type="entry name" value="GMC_OxRtase_C"/>
</dbReference>
<feature type="region of interest" description="Disordered" evidence="4">
    <location>
        <begin position="29"/>
        <end position="48"/>
    </location>
</feature>
<comment type="cofactor">
    <cofactor evidence="3">
        <name>FAD</name>
        <dbReference type="ChEBI" id="CHEBI:57692"/>
    </cofactor>
</comment>